<dbReference type="EMBL" id="AP018558">
    <property type="protein sequence ID" value="BBD78206.1"/>
    <property type="molecule type" value="Genomic_DNA"/>
</dbReference>
<keyword evidence="1 5" id="KW-0169">Cobalamin biosynthesis</keyword>
<dbReference type="NCBIfam" id="NF000849">
    <property type="entry name" value="PRK00075.1-1"/>
    <property type="match status" value="1"/>
</dbReference>
<dbReference type="AlphaFoldDB" id="A0A2Z6E092"/>
<dbReference type="EC" id="2.1.1.195" evidence="5"/>
<dbReference type="Proteomes" id="UP000262004">
    <property type="component" value="Chromosome"/>
</dbReference>
<dbReference type="OrthoDB" id="6439987at2"/>
<dbReference type="PANTHER" id="PTHR35863">
    <property type="entry name" value="COBALT-PRECORRIN-5B C(1)-METHYLTRANSFERASE"/>
    <property type="match status" value="1"/>
</dbReference>
<keyword evidence="7" id="KW-1185">Reference proteome</keyword>
<dbReference type="GO" id="GO:0019251">
    <property type="term" value="P:anaerobic cobalamin biosynthetic process"/>
    <property type="evidence" value="ECO:0007669"/>
    <property type="project" value="UniProtKB-UniRule"/>
</dbReference>
<gene>
    <name evidence="5" type="primary">cbiD</name>
    <name evidence="6" type="ORF">HPTL_1952</name>
</gene>
<dbReference type="NCBIfam" id="TIGR00312">
    <property type="entry name" value="cbiD"/>
    <property type="match status" value="1"/>
</dbReference>
<dbReference type="PIRSF" id="PIRSF026782">
    <property type="entry name" value="CbiD"/>
    <property type="match status" value="1"/>
</dbReference>
<evidence type="ECO:0000256" key="5">
    <source>
        <dbReference type="HAMAP-Rule" id="MF_00787"/>
    </source>
</evidence>
<evidence type="ECO:0000313" key="6">
    <source>
        <dbReference type="EMBL" id="BBD78206.1"/>
    </source>
</evidence>
<dbReference type="GO" id="GO:0032259">
    <property type="term" value="P:methylation"/>
    <property type="evidence" value="ECO:0007669"/>
    <property type="project" value="UniProtKB-KW"/>
</dbReference>
<organism evidence="6 7">
    <name type="scientific">Hydrogenophilus thermoluteolus</name>
    <name type="common">Pseudomonas hydrogenothermophila</name>
    <dbReference type="NCBI Taxonomy" id="297"/>
    <lineage>
        <taxon>Bacteria</taxon>
        <taxon>Pseudomonadati</taxon>
        <taxon>Pseudomonadota</taxon>
        <taxon>Hydrogenophilia</taxon>
        <taxon>Hydrogenophilales</taxon>
        <taxon>Hydrogenophilaceae</taxon>
        <taxon>Hydrogenophilus</taxon>
    </lineage>
</organism>
<keyword evidence="4 5" id="KW-0949">S-adenosyl-L-methionine</keyword>
<comment type="function">
    <text evidence="5">Catalyzes the methylation of C-1 in cobalt-precorrin-5B to form cobalt-precorrin-6A.</text>
</comment>
<dbReference type="InterPro" id="IPR002748">
    <property type="entry name" value="CbiD"/>
</dbReference>
<evidence type="ECO:0000313" key="7">
    <source>
        <dbReference type="Proteomes" id="UP000262004"/>
    </source>
</evidence>
<reference evidence="6 7" key="1">
    <citation type="submission" date="2018-04" db="EMBL/GenBank/DDBJ databases">
        <title>Complete genome sequence of Hydrogenophilus thermoluteolus TH-1.</title>
        <authorList>
            <person name="Arai H."/>
        </authorList>
    </citation>
    <scope>NUCLEOTIDE SEQUENCE [LARGE SCALE GENOMIC DNA]</scope>
    <source>
        <strain evidence="6 7">TH-1</strain>
    </source>
</reference>
<keyword evidence="3 5" id="KW-0808">Transferase</keyword>
<dbReference type="SUPFAM" id="SSF111342">
    <property type="entry name" value="CbiD-like"/>
    <property type="match status" value="1"/>
</dbReference>
<dbReference type="UniPathway" id="UPA00148">
    <property type="reaction ID" value="UER00227"/>
</dbReference>
<keyword evidence="2 5" id="KW-0489">Methyltransferase</keyword>
<evidence type="ECO:0000256" key="2">
    <source>
        <dbReference type="ARBA" id="ARBA00022603"/>
    </source>
</evidence>
<proteinExistence type="inferred from homology"/>
<evidence type="ECO:0000256" key="1">
    <source>
        <dbReference type="ARBA" id="ARBA00022573"/>
    </source>
</evidence>
<dbReference type="KEGG" id="htl:HPTL_1952"/>
<sequence>MTGHADPNAKRRAHRGRTGFTTGACAAAAARAAAQGLLTGAIPDAIETKLPNGQRVVFPIHEKRLYPDGRATAVVIKDAGDDPDVTDKAPITATVAWVSVPGLFVAAGEGVGIVTRPGIGLPVGEPAINPVPRQNLCENLSELLGAAPPATCAALPTSPLPERAVCLTPELPNCADHGLLVTIAVPGGETLAKRTLNPRLGIVGGISILGTTGIVRPYSTAAFRASVVQAIGVARAQGCDTVVLTTGGRTEKAMMALWPELPEAAFVQMGDFVRTAFDAARKNGIRHLIIGAMVGKLTKMAQGMPVTHAGKGEVDRTLLADCARAVGAPSALVAEIAAAETARFAAERLAELGLDVAFHSALAARAWHTLKTKYWPGSARRLTIQTVDFAGNAVARIDESTAPQWLAEWEER</sequence>
<protein>
    <recommendedName>
        <fullName evidence="5">Cobalt-precorrin-5B C(1)-methyltransferase</fullName>
        <ecNumber evidence="5">2.1.1.195</ecNumber>
    </recommendedName>
    <alternativeName>
        <fullName evidence="5">Cobalt-precorrin-6A synthase</fullName>
    </alternativeName>
</protein>
<dbReference type="Gene3D" id="3.30.2110.10">
    <property type="entry name" value="CbiD-like"/>
    <property type="match status" value="1"/>
</dbReference>
<dbReference type="RefSeq" id="WP_119335859.1">
    <property type="nucleotide sequence ID" value="NZ_AP018558.1"/>
</dbReference>
<dbReference type="HAMAP" id="MF_00787">
    <property type="entry name" value="CbiD"/>
    <property type="match status" value="1"/>
</dbReference>
<dbReference type="Pfam" id="PF01888">
    <property type="entry name" value="CbiD"/>
    <property type="match status" value="1"/>
</dbReference>
<comment type="catalytic activity">
    <reaction evidence="5">
        <text>Co-precorrin-5B + S-adenosyl-L-methionine = Co-precorrin-6A + S-adenosyl-L-homocysteine</text>
        <dbReference type="Rhea" id="RHEA:26285"/>
        <dbReference type="ChEBI" id="CHEBI:57856"/>
        <dbReference type="ChEBI" id="CHEBI:59789"/>
        <dbReference type="ChEBI" id="CHEBI:60063"/>
        <dbReference type="ChEBI" id="CHEBI:60064"/>
        <dbReference type="EC" id="2.1.1.195"/>
    </reaction>
</comment>
<name>A0A2Z6E092_HYDTE</name>
<evidence type="ECO:0000256" key="3">
    <source>
        <dbReference type="ARBA" id="ARBA00022679"/>
    </source>
</evidence>
<dbReference type="PANTHER" id="PTHR35863:SF1">
    <property type="entry name" value="COBALT-PRECORRIN-5B C(1)-METHYLTRANSFERASE"/>
    <property type="match status" value="1"/>
</dbReference>
<dbReference type="InterPro" id="IPR036074">
    <property type="entry name" value="CbiD_sf"/>
</dbReference>
<evidence type="ECO:0000256" key="4">
    <source>
        <dbReference type="ARBA" id="ARBA00022691"/>
    </source>
</evidence>
<dbReference type="GO" id="GO:0043780">
    <property type="term" value="F:cobalt-precorrin-5B C1-methyltransferase activity"/>
    <property type="evidence" value="ECO:0007669"/>
    <property type="project" value="RHEA"/>
</dbReference>
<comment type="pathway">
    <text evidence="5">Cofactor biosynthesis; adenosylcobalamin biosynthesis; cob(II)yrinate a,c-diamide from sirohydrochlorin (anaerobic route): step 6/10.</text>
</comment>
<accession>A0A2Z6E092</accession>
<comment type="similarity">
    <text evidence="5">Belongs to the CbiD family.</text>
</comment>